<keyword evidence="4" id="KW-1185">Reference proteome</keyword>
<dbReference type="RefSeq" id="WP_161580445.1">
    <property type="nucleotide sequence ID" value="NZ_QYRT01000028.1"/>
</dbReference>
<evidence type="ECO:0000256" key="2">
    <source>
        <dbReference type="SAM" id="Phobius"/>
    </source>
</evidence>
<protein>
    <recommendedName>
        <fullName evidence="5">DUF11 domain-containing protein</fullName>
    </recommendedName>
</protein>
<feature type="region of interest" description="Disordered" evidence="1">
    <location>
        <begin position="69"/>
        <end position="120"/>
    </location>
</feature>
<reference evidence="3 4" key="1">
    <citation type="journal article" date="2019" name="Microorganisms">
        <title>Systematic Affiliation and Genome Analysis of Subtercola vilae DB165(T) with Particular Emphasis on Cold Adaptation of an Isolate from a High-Altitude Cold Volcano Lake.</title>
        <authorList>
            <person name="Villalobos A.S."/>
            <person name="Wiese J."/>
            <person name="Imhoff J.F."/>
            <person name="Dorador C."/>
            <person name="Keller A."/>
            <person name="Hentschel U."/>
        </authorList>
    </citation>
    <scope>NUCLEOTIDE SEQUENCE [LARGE SCALE GENOMIC DNA]</scope>
    <source>
        <strain evidence="3 4">DB165</strain>
    </source>
</reference>
<evidence type="ECO:0000313" key="4">
    <source>
        <dbReference type="Proteomes" id="UP000306192"/>
    </source>
</evidence>
<accession>A0A4T2BTG3</accession>
<name>A0A4T2BTG3_9MICO</name>
<keyword evidence="2" id="KW-1133">Transmembrane helix</keyword>
<keyword evidence="2" id="KW-0812">Transmembrane</keyword>
<comment type="caution">
    <text evidence="3">The sequence shown here is derived from an EMBL/GenBank/DDBJ whole genome shotgun (WGS) entry which is preliminary data.</text>
</comment>
<feature type="compositionally biased region" description="Gly residues" evidence="1">
    <location>
        <begin position="79"/>
        <end position="90"/>
    </location>
</feature>
<organism evidence="3 4">
    <name type="scientific">Subtercola vilae</name>
    <dbReference type="NCBI Taxonomy" id="2056433"/>
    <lineage>
        <taxon>Bacteria</taxon>
        <taxon>Bacillati</taxon>
        <taxon>Actinomycetota</taxon>
        <taxon>Actinomycetes</taxon>
        <taxon>Micrococcales</taxon>
        <taxon>Microbacteriaceae</taxon>
        <taxon>Subtercola</taxon>
    </lineage>
</organism>
<dbReference type="AlphaFoldDB" id="A0A4T2BTG3"/>
<evidence type="ECO:0000313" key="3">
    <source>
        <dbReference type="EMBL" id="TIH34292.1"/>
    </source>
</evidence>
<proteinExistence type="predicted"/>
<gene>
    <name evidence="3" type="ORF">D4765_13345</name>
</gene>
<evidence type="ECO:0000256" key="1">
    <source>
        <dbReference type="SAM" id="MobiDB-lite"/>
    </source>
</evidence>
<feature type="compositionally biased region" description="Low complexity" evidence="1">
    <location>
        <begin position="69"/>
        <end position="78"/>
    </location>
</feature>
<feature type="compositionally biased region" description="Low complexity" evidence="1">
    <location>
        <begin position="91"/>
        <end position="115"/>
    </location>
</feature>
<feature type="transmembrane region" description="Helical" evidence="2">
    <location>
        <begin position="6"/>
        <end position="24"/>
    </location>
</feature>
<evidence type="ECO:0008006" key="5">
    <source>
        <dbReference type="Google" id="ProtNLM"/>
    </source>
</evidence>
<dbReference type="EMBL" id="QYRT01000028">
    <property type="protein sequence ID" value="TIH34292.1"/>
    <property type="molecule type" value="Genomic_DNA"/>
</dbReference>
<sequence>MPVVSWIVVGVVLVAAGVGVWFALRKHKRGASALGLVLLLAGGGALISTAGAPPAQAAAHSASCAERPVTGAVSTSTTGSGGGTGSGAGTNTGTPTPSGGATATPTPTPTVTSTPTEPPLPLIDLTPTAEVEPSILPNDTPTAVNYIVTVKNVLSDPSTGTTAVFVDRPSESLKGAVTYAGAGWTLDTTSPTFLYFIYATPIAGGASSQPLTVQFQQITLAGAPVTIGTTIPTGSGGDTNPTNNSASAVIRLFV</sequence>
<dbReference type="Proteomes" id="UP000306192">
    <property type="component" value="Unassembled WGS sequence"/>
</dbReference>
<keyword evidence="2" id="KW-0472">Membrane</keyword>
<feature type="transmembrane region" description="Helical" evidence="2">
    <location>
        <begin position="31"/>
        <end position="52"/>
    </location>
</feature>